<evidence type="ECO:0000313" key="2">
    <source>
        <dbReference type="EMBL" id="MPM39588.1"/>
    </source>
</evidence>
<dbReference type="EMBL" id="VSSQ01008698">
    <property type="protein sequence ID" value="MPM39588.1"/>
    <property type="molecule type" value="Genomic_DNA"/>
</dbReference>
<organism evidence="2">
    <name type="scientific">bioreactor metagenome</name>
    <dbReference type="NCBI Taxonomy" id="1076179"/>
    <lineage>
        <taxon>unclassified sequences</taxon>
        <taxon>metagenomes</taxon>
        <taxon>ecological metagenomes</taxon>
    </lineage>
</organism>
<sequence length="83" mass="9471">MEFVQHSNIILVGFLVWLVIAPRFGSPRYGELFLAYMAALMFSLIGSSEIMMIKPVAFFFTIGGVLAFFYIIARMTIRVTIRK</sequence>
<accession>A0A644ZH00</accession>
<keyword evidence="1" id="KW-1133">Transmembrane helix</keyword>
<feature type="transmembrane region" description="Helical" evidence="1">
    <location>
        <begin position="6"/>
        <end position="25"/>
    </location>
</feature>
<proteinExistence type="predicted"/>
<keyword evidence="1" id="KW-0812">Transmembrane</keyword>
<reference evidence="2" key="1">
    <citation type="submission" date="2019-08" db="EMBL/GenBank/DDBJ databases">
        <authorList>
            <person name="Kucharzyk K."/>
            <person name="Murdoch R.W."/>
            <person name="Higgins S."/>
            <person name="Loffler F."/>
        </authorList>
    </citation>
    <scope>NUCLEOTIDE SEQUENCE</scope>
</reference>
<protein>
    <submittedName>
        <fullName evidence="2">Uncharacterized protein</fullName>
    </submittedName>
</protein>
<feature type="transmembrane region" description="Helical" evidence="1">
    <location>
        <begin position="56"/>
        <end position="73"/>
    </location>
</feature>
<dbReference type="AlphaFoldDB" id="A0A644ZH00"/>
<comment type="caution">
    <text evidence="2">The sequence shown here is derived from an EMBL/GenBank/DDBJ whole genome shotgun (WGS) entry which is preliminary data.</text>
</comment>
<gene>
    <name evidence="2" type="ORF">SDC9_86222</name>
</gene>
<name>A0A644ZH00_9ZZZZ</name>
<keyword evidence="1" id="KW-0472">Membrane</keyword>
<evidence type="ECO:0000256" key="1">
    <source>
        <dbReference type="SAM" id="Phobius"/>
    </source>
</evidence>